<accession>A0A6A1WNX8</accession>
<feature type="compositionally biased region" description="Low complexity" evidence="1">
    <location>
        <begin position="212"/>
        <end position="222"/>
    </location>
</feature>
<protein>
    <recommendedName>
        <fullName evidence="2">PB1-like domain-containing protein</fullName>
    </recommendedName>
</protein>
<reference evidence="3 4" key="1">
    <citation type="journal article" date="2019" name="Plant Biotechnol. J.">
        <title>The red bayberry genome and genetic basis of sex determination.</title>
        <authorList>
            <person name="Jia H.M."/>
            <person name="Jia H.J."/>
            <person name="Cai Q.L."/>
            <person name="Wang Y."/>
            <person name="Zhao H.B."/>
            <person name="Yang W.F."/>
            <person name="Wang G.Y."/>
            <person name="Li Y.H."/>
            <person name="Zhan D.L."/>
            <person name="Shen Y.T."/>
            <person name="Niu Q.F."/>
            <person name="Chang L."/>
            <person name="Qiu J."/>
            <person name="Zhao L."/>
            <person name="Xie H.B."/>
            <person name="Fu W.Y."/>
            <person name="Jin J."/>
            <person name="Li X.W."/>
            <person name="Jiao Y."/>
            <person name="Zhou C.C."/>
            <person name="Tu T."/>
            <person name="Chai C.Y."/>
            <person name="Gao J.L."/>
            <person name="Fan L.J."/>
            <person name="van de Weg E."/>
            <person name="Wang J.Y."/>
            <person name="Gao Z.S."/>
        </authorList>
    </citation>
    <scope>NUCLEOTIDE SEQUENCE [LARGE SCALE GENOMIC DNA]</scope>
    <source>
        <tissue evidence="3">Leaves</tissue>
    </source>
</reference>
<evidence type="ECO:0000313" key="4">
    <source>
        <dbReference type="Proteomes" id="UP000516437"/>
    </source>
</evidence>
<name>A0A6A1WNX8_9ROSI</name>
<proteinExistence type="predicted"/>
<dbReference type="Pfam" id="PF26130">
    <property type="entry name" value="PB1-like"/>
    <property type="match status" value="1"/>
</dbReference>
<comment type="caution">
    <text evidence="3">The sequence shown here is derived from an EMBL/GenBank/DDBJ whole genome shotgun (WGS) entry which is preliminary data.</text>
</comment>
<evidence type="ECO:0000259" key="2">
    <source>
        <dbReference type="Pfam" id="PF26130"/>
    </source>
</evidence>
<dbReference type="Proteomes" id="UP000516437">
    <property type="component" value="Chromosome 1"/>
</dbReference>
<feature type="region of interest" description="Disordered" evidence="1">
    <location>
        <begin position="118"/>
        <end position="167"/>
    </location>
</feature>
<evidence type="ECO:0000313" key="3">
    <source>
        <dbReference type="EMBL" id="KAB1226256.1"/>
    </source>
</evidence>
<feature type="compositionally biased region" description="Basic and acidic residues" evidence="1">
    <location>
        <begin position="198"/>
        <end position="210"/>
    </location>
</feature>
<dbReference type="InterPro" id="IPR058594">
    <property type="entry name" value="PB1-like_dom_pln"/>
</dbReference>
<sequence>MVQIFIHHGGQLSQRLGVYNGIAVDNIGNHDLDYLSVVVLKKFVNNSMGYRNVKHFAYKFSHYDVMLFTHLQTNDDVRELLKILVQQPKKELHLYVVHSVDIPELVEEDHVEDIYGEGAFHGGIDRDEDQMGGEESDAYDLNANQEDGEDDMFKFSGDGEEGDNEVDRDAEGVDEALLLSNFKGSDGEEQQELYPDLNIRDDETRERENDGASTTTASQPSSSKRKKKQARGTTIGDHPERVTSRRAKGVEHELRAVMLVFIVFWK</sequence>
<gene>
    <name evidence="3" type="ORF">CJ030_MR1G019562</name>
</gene>
<dbReference type="AlphaFoldDB" id="A0A6A1WNX8"/>
<feature type="region of interest" description="Disordered" evidence="1">
    <location>
        <begin position="180"/>
        <end position="247"/>
    </location>
</feature>
<feature type="compositionally biased region" description="Basic and acidic residues" evidence="1">
    <location>
        <begin position="237"/>
        <end position="247"/>
    </location>
</feature>
<keyword evidence="4" id="KW-1185">Reference proteome</keyword>
<feature type="compositionally biased region" description="Acidic residues" evidence="1">
    <location>
        <begin position="126"/>
        <end position="138"/>
    </location>
</feature>
<organism evidence="3 4">
    <name type="scientific">Morella rubra</name>
    <name type="common">Chinese bayberry</name>
    <dbReference type="NCBI Taxonomy" id="262757"/>
    <lineage>
        <taxon>Eukaryota</taxon>
        <taxon>Viridiplantae</taxon>
        <taxon>Streptophyta</taxon>
        <taxon>Embryophyta</taxon>
        <taxon>Tracheophyta</taxon>
        <taxon>Spermatophyta</taxon>
        <taxon>Magnoliopsida</taxon>
        <taxon>eudicotyledons</taxon>
        <taxon>Gunneridae</taxon>
        <taxon>Pentapetalae</taxon>
        <taxon>rosids</taxon>
        <taxon>fabids</taxon>
        <taxon>Fagales</taxon>
        <taxon>Myricaceae</taxon>
        <taxon>Morella</taxon>
    </lineage>
</organism>
<dbReference type="EMBL" id="RXIC02000019">
    <property type="protein sequence ID" value="KAB1226256.1"/>
    <property type="molecule type" value="Genomic_DNA"/>
</dbReference>
<feature type="domain" description="PB1-like" evidence="2">
    <location>
        <begin position="2"/>
        <end position="98"/>
    </location>
</feature>
<evidence type="ECO:0000256" key="1">
    <source>
        <dbReference type="SAM" id="MobiDB-lite"/>
    </source>
</evidence>